<feature type="compositionally biased region" description="Basic and acidic residues" evidence="1">
    <location>
        <begin position="29"/>
        <end position="38"/>
    </location>
</feature>
<dbReference type="AlphaFoldDB" id="A0A4Y7KMF2"/>
<protein>
    <submittedName>
        <fullName evidence="2">Uncharacterized protein</fullName>
    </submittedName>
</protein>
<feature type="region of interest" description="Disordered" evidence="1">
    <location>
        <begin position="1"/>
        <end position="49"/>
    </location>
</feature>
<accession>A0A4Y7KMF2</accession>
<keyword evidence="3" id="KW-1185">Reference proteome</keyword>
<evidence type="ECO:0000313" key="2">
    <source>
        <dbReference type="EMBL" id="RZC73572.1"/>
    </source>
</evidence>
<organism evidence="2 3">
    <name type="scientific">Papaver somniferum</name>
    <name type="common">Opium poppy</name>
    <dbReference type="NCBI Taxonomy" id="3469"/>
    <lineage>
        <taxon>Eukaryota</taxon>
        <taxon>Viridiplantae</taxon>
        <taxon>Streptophyta</taxon>
        <taxon>Embryophyta</taxon>
        <taxon>Tracheophyta</taxon>
        <taxon>Spermatophyta</taxon>
        <taxon>Magnoliopsida</taxon>
        <taxon>Ranunculales</taxon>
        <taxon>Papaveraceae</taxon>
        <taxon>Papaveroideae</taxon>
        <taxon>Papaver</taxon>
    </lineage>
</organism>
<name>A0A4Y7KMF2_PAPSO</name>
<dbReference type="Proteomes" id="UP000316621">
    <property type="component" value="Chromosome 8"/>
</dbReference>
<dbReference type="Gramene" id="RZC73572">
    <property type="protein sequence ID" value="RZC73572"/>
    <property type="gene ID" value="C5167_049052"/>
</dbReference>
<feature type="compositionally biased region" description="Polar residues" evidence="1">
    <location>
        <begin position="39"/>
        <end position="49"/>
    </location>
</feature>
<feature type="compositionally biased region" description="Polar residues" evidence="1">
    <location>
        <begin position="14"/>
        <end position="28"/>
    </location>
</feature>
<gene>
    <name evidence="2" type="ORF">C5167_049052</name>
</gene>
<evidence type="ECO:0000256" key="1">
    <source>
        <dbReference type="SAM" id="MobiDB-lite"/>
    </source>
</evidence>
<evidence type="ECO:0000313" key="3">
    <source>
        <dbReference type="Proteomes" id="UP000316621"/>
    </source>
</evidence>
<reference evidence="2 3" key="1">
    <citation type="journal article" date="2018" name="Science">
        <title>The opium poppy genome and morphinan production.</title>
        <authorList>
            <person name="Guo L."/>
            <person name="Winzer T."/>
            <person name="Yang X."/>
            <person name="Li Y."/>
            <person name="Ning Z."/>
            <person name="He Z."/>
            <person name="Teodor R."/>
            <person name="Lu Y."/>
            <person name="Bowser T.A."/>
            <person name="Graham I.A."/>
            <person name="Ye K."/>
        </authorList>
    </citation>
    <scope>NUCLEOTIDE SEQUENCE [LARGE SCALE GENOMIC DNA]</scope>
    <source>
        <strain evidence="3">cv. HN1</strain>
        <tissue evidence="2">Leaves</tissue>
    </source>
</reference>
<proteinExistence type="predicted"/>
<sequence>MDEVDSSLELTDFPHSNASNNINGGQKRSTADDRRDATTENGYSKENPSSIFFSLKNDAEKLEYVCLLPKTAINGDCSMVQKPLSVIEGNTVVDIASENLKE</sequence>
<dbReference type="EMBL" id="CM010722">
    <property type="protein sequence ID" value="RZC73572.1"/>
    <property type="molecule type" value="Genomic_DNA"/>
</dbReference>